<dbReference type="AlphaFoldDB" id="A0A2I0K2J7"/>
<keyword evidence="3" id="KW-1185">Reference proteome</keyword>
<organism evidence="2 3">
    <name type="scientific">Punica granatum</name>
    <name type="common">Pomegranate</name>
    <dbReference type="NCBI Taxonomy" id="22663"/>
    <lineage>
        <taxon>Eukaryota</taxon>
        <taxon>Viridiplantae</taxon>
        <taxon>Streptophyta</taxon>
        <taxon>Embryophyta</taxon>
        <taxon>Tracheophyta</taxon>
        <taxon>Spermatophyta</taxon>
        <taxon>Magnoliopsida</taxon>
        <taxon>eudicotyledons</taxon>
        <taxon>Gunneridae</taxon>
        <taxon>Pentapetalae</taxon>
        <taxon>rosids</taxon>
        <taxon>malvids</taxon>
        <taxon>Myrtales</taxon>
        <taxon>Lythraceae</taxon>
        <taxon>Punica</taxon>
    </lineage>
</organism>
<protein>
    <submittedName>
        <fullName evidence="2">Uncharacterized protein</fullName>
    </submittedName>
</protein>
<dbReference type="EMBL" id="PGOL01000930">
    <property type="protein sequence ID" value="PKI62775.1"/>
    <property type="molecule type" value="Genomic_DNA"/>
</dbReference>
<evidence type="ECO:0000256" key="1">
    <source>
        <dbReference type="SAM" id="MobiDB-lite"/>
    </source>
</evidence>
<sequence>MARSAVTRGSSSRPPIPHDKRVVPTFAGNTQQEGQKRQLHKQSMIQPLIIGDTSTILPPTKEWISSISAVVADYILGTLRPQEKSNVRVHASPRTCLGLFPYTSTIKVSDDEESKRLHQEAFKIEIIFVDPEQQFFTGRLGTTADSDYRSHEIRKRSSLEFESRNTRRWLPANFPRVKTCPPKQQSPSPAKHNRPAAKPGIGEGESLGQHSIRNASAGQAPVLLAISSPSSEQAPVLLAISSSPRRASAHASSDLFVPPSPLRASARASSDLFFPPPGKRLCF</sequence>
<comment type="caution">
    <text evidence="2">The sequence shown here is derived from an EMBL/GenBank/DDBJ whole genome shotgun (WGS) entry which is preliminary data.</text>
</comment>
<reference evidence="2 3" key="1">
    <citation type="submission" date="2017-11" db="EMBL/GenBank/DDBJ databases">
        <title>De-novo sequencing of pomegranate (Punica granatum L.) genome.</title>
        <authorList>
            <person name="Akparov Z."/>
            <person name="Amiraslanov A."/>
            <person name="Hajiyeva S."/>
            <person name="Abbasov M."/>
            <person name="Kaur K."/>
            <person name="Hamwieh A."/>
            <person name="Solovyev V."/>
            <person name="Salamov A."/>
            <person name="Braich B."/>
            <person name="Kosarev P."/>
            <person name="Mahmoud A."/>
            <person name="Hajiyev E."/>
            <person name="Babayeva S."/>
            <person name="Izzatullayeva V."/>
            <person name="Mammadov A."/>
            <person name="Mammadov A."/>
            <person name="Sharifova S."/>
            <person name="Ojaghi J."/>
            <person name="Eynullazada K."/>
            <person name="Bayramov B."/>
            <person name="Abdulazimova A."/>
            <person name="Shahmuradov I."/>
        </authorList>
    </citation>
    <scope>NUCLEOTIDE SEQUENCE [LARGE SCALE GENOMIC DNA]</scope>
    <source>
        <strain evidence="3">cv. AG2017</strain>
        <tissue evidence="2">Leaf</tissue>
    </source>
</reference>
<feature type="region of interest" description="Disordered" evidence="1">
    <location>
        <begin position="172"/>
        <end position="208"/>
    </location>
</feature>
<evidence type="ECO:0000313" key="2">
    <source>
        <dbReference type="EMBL" id="PKI62775.1"/>
    </source>
</evidence>
<gene>
    <name evidence="2" type="ORF">CRG98_016834</name>
</gene>
<name>A0A2I0K2J7_PUNGR</name>
<accession>A0A2I0K2J7</accession>
<dbReference type="Proteomes" id="UP000233551">
    <property type="component" value="Unassembled WGS sequence"/>
</dbReference>
<proteinExistence type="predicted"/>
<feature type="region of interest" description="Disordered" evidence="1">
    <location>
        <begin position="1"/>
        <end position="23"/>
    </location>
</feature>
<evidence type="ECO:0000313" key="3">
    <source>
        <dbReference type="Proteomes" id="UP000233551"/>
    </source>
</evidence>